<keyword evidence="4" id="KW-1185">Reference proteome</keyword>
<dbReference type="RefSeq" id="WP_179641558.1">
    <property type="nucleotide sequence ID" value="NZ_BAAAYY010000011.1"/>
</dbReference>
<feature type="compositionally biased region" description="Low complexity" evidence="1">
    <location>
        <begin position="204"/>
        <end position="214"/>
    </location>
</feature>
<dbReference type="Proteomes" id="UP000589036">
    <property type="component" value="Unassembled WGS sequence"/>
</dbReference>
<evidence type="ECO:0000256" key="1">
    <source>
        <dbReference type="SAM" id="MobiDB-lite"/>
    </source>
</evidence>
<gene>
    <name evidence="3" type="ORF">HDA32_000435</name>
</gene>
<organism evidence="3 4">
    <name type="scientific">Spinactinospora alkalitolerans</name>
    <dbReference type="NCBI Taxonomy" id="687207"/>
    <lineage>
        <taxon>Bacteria</taxon>
        <taxon>Bacillati</taxon>
        <taxon>Actinomycetota</taxon>
        <taxon>Actinomycetes</taxon>
        <taxon>Streptosporangiales</taxon>
        <taxon>Nocardiopsidaceae</taxon>
        <taxon>Spinactinospora</taxon>
    </lineage>
</organism>
<evidence type="ECO:0000313" key="3">
    <source>
        <dbReference type="EMBL" id="NYE45315.1"/>
    </source>
</evidence>
<dbReference type="AlphaFoldDB" id="A0A852TNY4"/>
<reference evidence="3 4" key="1">
    <citation type="submission" date="2020-07" db="EMBL/GenBank/DDBJ databases">
        <title>Sequencing the genomes of 1000 actinobacteria strains.</title>
        <authorList>
            <person name="Klenk H.-P."/>
        </authorList>
    </citation>
    <scope>NUCLEOTIDE SEQUENCE [LARGE SCALE GENOMIC DNA]</scope>
    <source>
        <strain evidence="3 4">CXB654</strain>
    </source>
</reference>
<name>A0A852TNY4_9ACTN</name>
<feature type="signal peptide" evidence="2">
    <location>
        <begin position="1"/>
        <end position="24"/>
    </location>
</feature>
<accession>A0A852TNY4</accession>
<keyword evidence="2" id="KW-0732">Signal</keyword>
<evidence type="ECO:0008006" key="5">
    <source>
        <dbReference type="Google" id="ProtNLM"/>
    </source>
</evidence>
<protein>
    <recommendedName>
        <fullName evidence="5">DUF3558 domain-containing protein</fullName>
    </recommendedName>
</protein>
<dbReference type="EMBL" id="JACCCC010000001">
    <property type="protein sequence ID" value="NYE45315.1"/>
    <property type="molecule type" value="Genomic_DNA"/>
</dbReference>
<dbReference type="PROSITE" id="PS51257">
    <property type="entry name" value="PROKAR_LIPOPROTEIN"/>
    <property type="match status" value="1"/>
</dbReference>
<feature type="region of interest" description="Disordered" evidence="1">
    <location>
        <begin position="21"/>
        <end position="47"/>
    </location>
</feature>
<comment type="caution">
    <text evidence="3">The sequence shown here is derived from an EMBL/GenBank/DDBJ whole genome shotgun (WGS) entry which is preliminary data.</text>
</comment>
<evidence type="ECO:0000313" key="4">
    <source>
        <dbReference type="Proteomes" id="UP000589036"/>
    </source>
</evidence>
<evidence type="ECO:0000256" key="2">
    <source>
        <dbReference type="SAM" id="SignalP"/>
    </source>
</evidence>
<proteinExistence type="predicted"/>
<sequence>MRTRAGSVLLVSGALGLAVSGCGGAPSAPPASSPPALAAEEERPLDAPHDRLPDACEGVDAESLALLLVAPEEADVDEGGEGGSSAAARSSCSWEWMSPELGPSMPAGPSTRSLDVTLDLLDPGTTTEADAHGAFENSYAHVDGADPLSGIGDEAVSWWDGDSGWAHVVARDANVIVEVGHVALDWDGEGSEPVAEPEARENAESAAEAVLRSL</sequence>
<feature type="chain" id="PRO_5038919287" description="DUF3558 domain-containing protein" evidence="2">
    <location>
        <begin position="25"/>
        <end position="214"/>
    </location>
</feature>
<feature type="region of interest" description="Disordered" evidence="1">
    <location>
        <begin position="189"/>
        <end position="214"/>
    </location>
</feature>